<dbReference type="GeneID" id="22892024"/>
<feature type="region of interest" description="Disordered" evidence="1">
    <location>
        <begin position="161"/>
        <end position="472"/>
    </location>
</feature>
<accession>G1X9F6</accession>
<feature type="compositionally biased region" description="Pro residues" evidence="1">
    <location>
        <begin position="894"/>
        <end position="907"/>
    </location>
</feature>
<dbReference type="eggNOG" id="ENOG502SWU4">
    <property type="taxonomic scope" value="Eukaryota"/>
</dbReference>
<organism evidence="2 3">
    <name type="scientific">Arthrobotrys oligospora (strain ATCC 24927 / CBS 115.81 / DSM 1491)</name>
    <name type="common">Nematode-trapping fungus</name>
    <name type="synonym">Didymozoophaga oligospora</name>
    <dbReference type="NCBI Taxonomy" id="756982"/>
    <lineage>
        <taxon>Eukaryota</taxon>
        <taxon>Fungi</taxon>
        <taxon>Dikarya</taxon>
        <taxon>Ascomycota</taxon>
        <taxon>Pezizomycotina</taxon>
        <taxon>Orbiliomycetes</taxon>
        <taxon>Orbiliales</taxon>
        <taxon>Orbiliaceae</taxon>
        <taxon>Orbilia</taxon>
        <taxon>Orbilia oligospora</taxon>
    </lineage>
</organism>
<comment type="caution">
    <text evidence="2">The sequence shown here is derived from an EMBL/GenBank/DDBJ whole genome shotgun (WGS) entry which is preliminary data.</text>
</comment>
<evidence type="ECO:0000313" key="3">
    <source>
        <dbReference type="Proteomes" id="UP000008784"/>
    </source>
</evidence>
<feature type="compositionally biased region" description="Low complexity" evidence="1">
    <location>
        <begin position="503"/>
        <end position="515"/>
    </location>
</feature>
<feature type="region of interest" description="Disordered" evidence="1">
    <location>
        <begin position="1181"/>
        <end position="1221"/>
    </location>
</feature>
<feature type="compositionally biased region" description="Gly residues" evidence="1">
    <location>
        <begin position="1143"/>
        <end position="1154"/>
    </location>
</feature>
<dbReference type="HOGENOM" id="CLU_268618_0_0_1"/>
<feature type="region of interest" description="Disordered" evidence="1">
    <location>
        <begin position="1"/>
        <end position="149"/>
    </location>
</feature>
<feature type="compositionally biased region" description="Polar residues" evidence="1">
    <location>
        <begin position="616"/>
        <end position="626"/>
    </location>
</feature>
<feature type="compositionally biased region" description="Polar residues" evidence="1">
    <location>
        <begin position="211"/>
        <end position="239"/>
    </location>
</feature>
<gene>
    <name evidence="2" type="ORF">AOL_s00076g263</name>
</gene>
<dbReference type="STRING" id="756982.G1X9F6"/>
<protein>
    <submittedName>
        <fullName evidence="2">Uncharacterized protein</fullName>
    </submittedName>
</protein>
<feature type="region of interest" description="Disordered" evidence="1">
    <location>
        <begin position="1135"/>
        <end position="1156"/>
    </location>
</feature>
<dbReference type="Proteomes" id="UP000008784">
    <property type="component" value="Unassembled WGS sequence"/>
</dbReference>
<dbReference type="InParanoid" id="G1X9F6"/>
<feature type="compositionally biased region" description="Low complexity" evidence="1">
    <location>
        <begin position="1055"/>
        <end position="1074"/>
    </location>
</feature>
<name>G1X9F6_ARTOA</name>
<feature type="compositionally biased region" description="Polar residues" evidence="1">
    <location>
        <begin position="247"/>
        <end position="256"/>
    </location>
</feature>
<dbReference type="AlphaFoldDB" id="G1X9F6"/>
<feature type="compositionally biased region" description="Pro residues" evidence="1">
    <location>
        <begin position="946"/>
        <end position="959"/>
    </location>
</feature>
<feature type="compositionally biased region" description="Polar residues" evidence="1">
    <location>
        <begin position="758"/>
        <end position="767"/>
    </location>
</feature>
<dbReference type="OMA" id="HEPMAIT"/>
<feature type="compositionally biased region" description="Low complexity" evidence="1">
    <location>
        <begin position="798"/>
        <end position="809"/>
    </location>
</feature>
<feature type="compositionally biased region" description="Polar residues" evidence="1">
    <location>
        <begin position="1011"/>
        <end position="1040"/>
    </location>
</feature>
<feature type="compositionally biased region" description="Low complexity" evidence="1">
    <location>
        <begin position="22"/>
        <end position="40"/>
    </location>
</feature>
<feature type="region of interest" description="Disordered" evidence="1">
    <location>
        <begin position="592"/>
        <end position="645"/>
    </location>
</feature>
<evidence type="ECO:0000313" key="2">
    <source>
        <dbReference type="EMBL" id="EGX50188.1"/>
    </source>
</evidence>
<dbReference type="RefSeq" id="XP_011121118.1">
    <property type="nucleotide sequence ID" value="XM_011122816.1"/>
</dbReference>
<feature type="region of interest" description="Disordered" evidence="1">
    <location>
        <begin position="683"/>
        <end position="850"/>
    </location>
</feature>
<sequence>MGNTHSAQAPRRNKSSTHSRHPSSPTTSKKSSSFRPSSSRINNKLSKPKVGGESPPAIPIPLPASLSRRNSKASIRNILPDRANLNSTDGGTIPYPRPPTRSGSVDLSRQDSFTGGAQQGWSNHPSRKASRETINGPGGPGSSATPSLGAVWLERRRSLVHDPMNKPGSPPTNTMSPVSYIRPMTAPAVENSSFDVSPLLEPDDLRPPPTASSTASFHSALQSPTRIQLTPSPTKFLNSQQQQQQQGHTPPSSYNPEPSHVPVRRRSLLQAAAPGTATRPKVQEPEPNDMLDMDDNLLFVPKSRFTNINTDGARPETPQDQGTLGSLRKGSLFVANGAPSPIPSSPSLRATSGGSQRPRDSSLLSLPPVSATTNPEAVDNWEVETPQTPTMAESFAIKRKPVGASSLPSSPQSGKRPVIQVDTSASANPNRQSLRLVPPSPDTEAPDTAQTIKPRNLVIDGDEDSTDEDPHRRHLFNYGLRNKQFLNGQFQPSPSSDYSNTNPSAVPSAAASAKPGLSRSPFSFEGAKLLDAPDSNKTEVQSNEGLDARISAAELEQSKPKPLVIRKSLLHAGIASQAGPPTIDCNNTTQAAEEKLATSSDASDVSSDQSQASQTKTADSGYSSAGSAVLPPDNHSRKAKHRQSAPEQIAIEFHNQYPEMRPATSHNSVGPNIATSVVNVPYSSVRNRTPPTLQAPPPRVSKNKGKQYPPTQPAHKFENAALEDADESGQKKPKRKRRLSFKRLSWKGDKKPEVEAPEQNTGESSEAITIDEPEPPKPSHNYLPPLNIGSAVEPEHTQYQLQPQPERQQSFTSSVRSGLQSIGYAPEAASLPTSPVEPSYHEPMAITSSTPSRAVLALRSSESVSYTGAAYYQRFNTPSPVPGNVPNTAAQNTPSPPAPQPVQPVQPVPQKMNIPERQPSLPRHTTPPSSYKPPPGRYSMEDNNRQPPPLPPPQAPPQPQQQRSDNMQVRRRPLGNSAIKSNPQSPVSTTPPWNSNPSASAASIGSVPRVSRTNSMNSQYSYNTQSGYYQPNSNQQAQRSDSMRSGRPRYSQNHGPQSQQGQGYQGSSHNNNNGVLPFATGQPRRQRSTSSGGSVGPGGYPHLGQDHNSDSAMFGMDFWDGMQVKRANDLVKSYGSTNPPNHNGGGGGNFGGSWYGRRRSTEQASAMELLYGEKVAERYASVEMEDEGRSRKRDSFWKKAAGSMGRRSKSQHRSGKETMGY</sequence>
<feature type="compositionally biased region" description="Polar residues" evidence="1">
    <location>
        <begin position="810"/>
        <end position="820"/>
    </location>
</feature>
<keyword evidence="3" id="KW-1185">Reference proteome</keyword>
<feature type="compositionally biased region" description="Basic residues" evidence="1">
    <location>
        <begin position="11"/>
        <end position="21"/>
    </location>
</feature>
<dbReference type="EMBL" id="ADOT01000125">
    <property type="protein sequence ID" value="EGX50188.1"/>
    <property type="molecule type" value="Genomic_DNA"/>
</dbReference>
<feature type="compositionally biased region" description="Polar residues" evidence="1">
    <location>
        <begin position="345"/>
        <end position="355"/>
    </location>
</feature>
<feature type="region of interest" description="Disordered" evidence="1">
    <location>
        <begin position="486"/>
        <end position="518"/>
    </location>
</feature>
<evidence type="ECO:0000256" key="1">
    <source>
        <dbReference type="SAM" id="MobiDB-lite"/>
    </source>
</evidence>
<dbReference type="OrthoDB" id="5341904at2759"/>
<feature type="compositionally biased region" description="Polar residues" evidence="1">
    <location>
        <begin position="683"/>
        <end position="692"/>
    </location>
</feature>
<feature type="region of interest" description="Disordered" evidence="1">
    <location>
        <begin position="874"/>
        <end position="1108"/>
    </location>
</feature>
<feature type="compositionally biased region" description="Polar residues" evidence="1">
    <location>
        <begin position="101"/>
        <end position="124"/>
    </location>
</feature>
<feature type="compositionally biased region" description="Low complexity" evidence="1">
    <location>
        <begin position="985"/>
        <end position="1003"/>
    </location>
</feature>
<reference evidence="2 3" key="1">
    <citation type="journal article" date="2011" name="PLoS Pathog.">
        <title>Genomic and proteomic analyses of the fungus Arthrobotrys oligospora provide insights into nematode-trap formation.</title>
        <authorList>
            <person name="Yang J."/>
            <person name="Wang L."/>
            <person name="Ji X."/>
            <person name="Feng Y."/>
            <person name="Li X."/>
            <person name="Zou C."/>
            <person name="Xu J."/>
            <person name="Ren Y."/>
            <person name="Mi Q."/>
            <person name="Wu J."/>
            <person name="Liu S."/>
            <person name="Liu Y."/>
            <person name="Huang X."/>
            <person name="Wang H."/>
            <person name="Niu X."/>
            <person name="Li J."/>
            <person name="Liang L."/>
            <person name="Luo Y."/>
            <person name="Ji K."/>
            <person name="Zhou W."/>
            <person name="Yu Z."/>
            <person name="Li G."/>
            <person name="Liu Y."/>
            <person name="Li L."/>
            <person name="Qiao M."/>
            <person name="Feng L."/>
            <person name="Zhang K.-Q."/>
        </authorList>
    </citation>
    <scope>NUCLEOTIDE SEQUENCE [LARGE SCALE GENOMIC DNA]</scope>
    <source>
        <strain evidence="3">ATCC 24927 / CBS 115.81 / DSM 1491</strain>
    </source>
</reference>
<feature type="compositionally biased region" description="Basic and acidic residues" evidence="1">
    <location>
        <begin position="1187"/>
        <end position="1197"/>
    </location>
</feature>
<feature type="compositionally biased region" description="Polar residues" evidence="1">
    <location>
        <begin position="421"/>
        <end position="433"/>
    </location>
</feature>
<feature type="compositionally biased region" description="Low complexity" evidence="1">
    <location>
        <begin position="597"/>
        <end position="615"/>
    </location>
</feature>
<proteinExistence type="predicted"/>
<feature type="compositionally biased region" description="Basic residues" evidence="1">
    <location>
        <begin position="731"/>
        <end position="745"/>
    </location>
</feature>
<feature type="compositionally biased region" description="Polar residues" evidence="1">
    <location>
        <begin position="486"/>
        <end position="502"/>
    </location>
</feature>
<feature type="compositionally biased region" description="Acidic residues" evidence="1">
    <location>
        <begin position="286"/>
        <end position="295"/>
    </location>
</feature>